<dbReference type="InterPro" id="IPR002885">
    <property type="entry name" value="PPR_rpt"/>
</dbReference>
<dbReference type="InterPro" id="IPR011990">
    <property type="entry name" value="TPR-like_helical_dom_sf"/>
</dbReference>
<feature type="compositionally biased region" description="Low complexity" evidence="2">
    <location>
        <begin position="43"/>
        <end position="59"/>
    </location>
</feature>
<evidence type="ECO:0000313" key="4">
    <source>
        <dbReference type="EMBL" id="CAB9524759.1"/>
    </source>
</evidence>
<proteinExistence type="predicted"/>
<protein>
    <submittedName>
        <fullName evidence="4">Pentatricopeptide repeat-containing protein</fullName>
    </submittedName>
</protein>
<dbReference type="Pfam" id="PF13812">
    <property type="entry name" value="PPR_3"/>
    <property type="match status" value="1"/>
</dbReference>
<dbReference type="OrthoDB" id="46573at2759"/>
<reference evidence="4" key="1">
    <citation type="submission" date="2020-06" db="EMBL/GenBank/DDBJ databases">
        <authorList>
            <consortium name="Plant Systems Biology data submission"/>
        </authorList>
    </citation>
    <scope>NUCLEOTIDE SEQUENCE</scope>
    <source>
        <strain evidence="4">D6</strain>
    </source>
</reference>
<keyword evidence="5" id="KW-1185">Reference proteome</keyword>
<feature type="domain" description="PROP1-like PPR" evidence="3">
    <location>
        <begin position="516"/>
        <end position="693"/>
    </location>
</feature>
<dbReference type="AlphaFoldDB" id="A0A9N8ETG1"/>
<dbReference type="Pfam" id="PF01535">
    <property type="entry name" value="PPR"/>
    <property type="match status" value="1"/>
</dbReference>
<dbReference type="InterPro" id="IPR051222">
    <property type="entry name" value="PPR/CCM1_RNA-binding"/>
</dbReference>
<dbReference type="EMBL" id="CAICTM010001580">
    <property type="protein sequence ID" value="CAB9524759.1"/>
    <property type="molecule type" value="Genomic_DNA"/>
</dbReference>
<name>A0A9N8ETG1_9STRA</name>
<feature type="region of interest" description="Disordered" evidence="2">
    <location>
        <begin position="35"/>
        <end position="62"/>
    </location>
</feature>
<keyword evidence="1" id="KW-0677">Repeat</keyword>
<dbReference type="Gene3D" id="1.25.40.10">
    <property type="entry name" value="Tetratricopeptide repeat domain"/>
    <property type="match status" value="6"/>
</dbReference>
<evidence type="ECO:0000256" key="2">
    <source>
        <dbReference type="SAM" id="MobiDB-lite"/>
    </source>
</evidence>
<evidence type="ECO:0000256" key="1">
    <source>
        <dbReference type="ARBA" id="ARBA00022737"/>
    </source>
</evidence>
<dbReference type="Pfam" id="PF17177">
    <property type="entry name" value="PPR_long"/>
    <property type="match status" value="1"/>
</dbReference>
<dbReference type="Proteomes" id="UP001153069">
    <property type="component" value="Unassembled WGS sequence"/>
</dbReference>
<organism evidence="4 5">
    <name type="scientific">Seminavis robusta</name>
    <dbReference type="NCBI Taxonomy" id="568900"/>
    <lineage>
        <taxon>Eukaryota</taxon>
        <taxon>Sar</taxon>
        <taxon>Stramenopiles</taxon>
        <taxon>Ochrophyta</taxon>
        <taxon>Bacillariophyta</taxon>
        <taxon>Bacillariophyceae</taxon>
        <taxon>Bacillariophycidae</taxon>
        <taxon>Naviculales</taxon>
        <taxon>Naviculaceae</taxon>
        <taxon>Seminavis</taxon>
    </lineage>
</organism>
<dbReference type="PANTHER" id="PTHR47942:SF63">
    <property type="entry name" value="PENTATRICOPEPTIDE REPEAT-CONTAINING PROTEIN"/>
    <property type="match status" value="1"/>
</dbReference>
<evidence type="ECO:0000259" key="3">
    <source>
        <dbReference type="Pfam" id="PF17177"/>
    </source>
</evidence>
<accession>A0A9N8ETG1</accession>
<dbReference type="InterPro" id="IPR033443">
    <property type="entry name" value="PROP1-like_PPR_dom"/>
</dbReference>
<gene>
    <name evidence="4" type="ORF">SEMRO_1582_G283830.1</name>
</gene>
<sequence length="1077" mass="121733">MSSSNISRRIPWQRYRYHREIGFYAARHRTPESSAVELKRHLSTSASSSSSGTNNGVSSIASSKRNAAITKISLDKTKSGMLSYQHATQRMIQAPMGSFDSRAWHEAEWTMRYWNRQRTVESVFASLDLLDRFIKEYSHQCQQHKQALPLPDVLHTASLNFTIHNWQACAKSLKSPKRISTLPSPASMLEKVDYFRDFHNSVPELTSHLPLPLQPSVHSYSIIIDALAFAQLHSLQQSIIGNPTAETSDVYGNIGWHFTKTPAPIIAEEILHRLVRTCDSNPSLRPSIITFNSTINTWSRSRHPEAPERAQQILQIIQDLSKQPGWNGLHPTTQTYGTIIHTWANSNSTMAAEQAQLLVQEMKQMQLPLNGEIHLGVLKAWSSSTDPQAAERANELLQDLIVNFEKQWQESKVLKPPMNCILAVMNIFAKKGDAKRATEILEQLNSLYETCGHDPDLCPNADVFNCVLRAWSRSRSKEAYARCERILTQMRDLAENTGNQNLMPNIMSYNAALHALAKSRRDDALQRAEELFGAIEKSSETKPDLVTYNVMLHLIARSRGENKAGKAAQWLRQMWNLYSSKAVDFMPDSTSYNTCIDASRNDPVRAETLFHELEERYNHFGMGALKPTRISYGSLIAAWAGSNHRDGGEKAQQVFESMVAAGIRPTNVEYNATIHAWASVGNVDRAESILNKALDDYSGGNRQAKPNVQSFTSLLHALAKRKSQDPWGDAKHAEAILVRMEELRSVLGEDIKPNAYSFNATLDCFARCQRSIVAPKHAERILRHMQALYQAGNRNLKPTVISYTTVMNCWLQSRSEETVERVQLLFDELQTRYMETRDKDFRPSQFTYNTLIGAYARDTTNDDSLTMAMAHFDNMTEQFERTKELELRPGPMHFSVILSAYSRRGMAKEAEEFLERILSMCREFSLADGKKMEISSSFNGVIGAHARSKLPGAAEMALKTLRRMADLGPGNGYVRAPPNVYSYTTVMLAWSYVAHLDPTAITTCQELLHEMLESARLGNRSVMPNNFTFGTMLQVISRSHHPEKKELAEGILRIMQQQGIRPDSFVEKELEAIRSQI</sequence>
<evidence type="ECO:0000313" key="5">
    <source>
        <dbReference type="Proteomes" id="UP001153069"/>
    </source>
</evidence>
<comment type="caution">
    <text evidence="4">The sequence shown here is derived from an EMBL/GenBank/DDBJ whole genome shotgun (WGS) entry which is preliminary data.</text>
</comment>
<dbReference type="PANTHER" id="PTHR47942">
    <property type="entry name" value="TETRATRICOPEPTIDE REPEAT (TPR)-LIKE SUPERFAMILY PROTEIN-RELATED"/>
    <property type="match status" value="1"/>
</dbReference>